<dbReference type="EMBL" id="JAHEWX010000020">
    <property type="protein sequence ID" value="MBT1542891.1"/>
    <property type="molecule type" value="Genomic_DNA"/>
</dbReference>
<proteinExistence type="predicted"/>
<name>A0A9Q2W4Z2_9MICO</name>
<dbReference type="Proteomes" id="UP000709437">
    <property type="component" value="Unassembled WGS sequence"/>
</dbReference>
<sequence length="298" mass="32252">MNAYLGIDLAWGLGSDRKAANETGLVAMDSDGTITDAGWARGVDAVTDWIAAHLGQRSLIAVDASLVVTNPTGIRESERQVGQRYGRWKVAANPTNQASAASAGSALLDRLTALGVGYVSDTDAMRARTGPAMFECYPYTTLVGVEELGYDVERPRYKRLDLRIPAAEARARRAEAFDELVRRLRETPLDPPLLLDSHPLTQRLADPSVLHGPTHKHREDLLDGALCAWTASFWERHGDERVQILGGDPPHRHGPDAAGASPGNRRRGPTLPTDTPDEAGRRPVVVAPARPSQRGPRG</sequence>
<reference evidence="2" key="1">
    <citation type="submission" date="2021-05" db="EMBL/GenBank/DDBJ databases">
        <title>Whole genome sequence of Curtobacterium flaccumfaciens pv. flaccumfaciens strain CFBP 3417.</title>
        <authorList>
            <person name="Osdaghi E."/>
            <person name="Taghouti G."/>
            <person name="Portier P."/>
            <person name="Fazliarab A."/>
            <person name="Taghavi S.M."/>
            <person name="Briand M."/>
            <person name="Le-Saux M."/>
            <person name="Jacques M.-A."/>
        </authorList>
    </citation>
    <scope>NUCLEOTIDE SEQUENCE</scope>
    <source>
        <strain evidence="2">CFBP 3417</strain>
    </source>
</reference>
<dbReference type="PIRSF" id="PIRSF018008">
    <property type="entry name" value="UCP018008"/>
    <property type="match status" value="1"/>
</dbReference>
<evidence type="ECO:0000313" key="3">
    <source>
        <dbReference type="Proteomes" id="UP000709437"/>
    </source>
</evidence>
<organism evidence="2 3">
    <name type="scientific">Curtobacterium flaccumfaciens pv. flaccumfaciens</name>
    <dbReference type="NCBI Taxonomy" id="138532"/>
    <lineage>
        <taxon>Bacteria</taxon>
        <taxon>Bacillati</taxon>
        <taxon>Actinomycetota</taxon>
        <taxon>Actinomycetes</taxon>
        <taxon>Micrococcales</taxon>
        <taxon>Microbacteriaceae</taxon>
        <taxon>Curtobacterium</taxon>
    </lineage>
</organism>
<dbReference type="RefSeq" id="WP_200942656.1">
    <property type="nucleotide sequence ID" value="NZ_JAHEWX010000020.1"/>
</dbReference>
<protein>
    <submittedName>
        <fullName evidence="2">DUF429 domain-containing protein</fullName>
    </submittedName>
</protein>
<comment type="caution">
    <text evidence="2">The sequence shown here is derived from an EMBL/GenBank/DDBJ whole genome shotgun (WGS) entry which is preliminary data.</text>
</comment>
<gene>
    <name evidence="2" type="ORF">KK103_14065</name>
</gene>
<feature type="region of interest" description="Disordered" evidence="1">
    <location>
        <begin position="242"/>
        <end position="298"/>
    </location>
</feature>
<evidence type="ECO:0000256" key="1">
    <source>
        <dbReference type="SAM" id="MobiDB-lite"/>
    </source>
</evidence>
<evidence type="ECO:0000313" key="2">
    <source>
        <dbReference type="EMBL" id="MBT1542891.1"/>
    </source>
</evidence>
<dbReference type="InterPro" id="IPR007362">
    <property type="entry name" value="DUF429"/>
</dbReference>
<dbReference type="AlphaFoldDB" id="A0A9Q2W4Z2"/>
<dbReference type="Pfam" id="PF04250">
    <property type="entry name" value="DUF429"/>
    <property type="match status" value="1"/>
</dbReference>
<dbReference type="InterPro" id="IPR008306">
    <property type="entry name" value="UCP018008"/>
</dbReference>
<accession>A0A9Q2W4Z2</accession>